<keyword evidence="5 7" id="KW-0472">Membrane</keyword>
<feature type="domain" description="TonB-dependent receptor plug" evidence="9">
    <location>
        <begin position="224"/>
        <end position="328"/>
    </location>
</feature>
<dbReference type="KEGG" id="fae:FAES_4341"/>
<dbReference type="HOGENOM" id="CLU_004317_0_2_10"/>
<dbReference type="EMBL" id="HE796683">
    <property type="protein sequence ID" value="CCH02340.1"/>
    <property type="molecule type" value="Genomic_DNA"/>
</dbReference>
<evidence type="ECO:0000256" key="6">
    <source>
        <dbReference type="ARBA" id="ARBA00023237"/>
    </source>
</evidence>
<dbReference type="Gene3D" id="2.60.40.1120">
    <property type="entry name" value="Carboxypeptidase-like, regulatory domain"/>
    <property type="match status" value="1"/>
</dbReference>
<dbReference type="NCBIfam" id="TIGR04056">
    <property type="entry name" value="OMP_RagA_SusC"/>
    <property type="match status" value="1"/>
</dbReference>
<dbReference type="Proteomes" id="UP000011058">
    <property type="component" value="Chromosome"/>
</dbReference>
<dbReference type="RefSeq" id="WP_015333439.1">
    <property type="nucleotide sequence ID" value="NC_020054.1"/>
</dbReference>
<dbReference type="STRING" id="1166018.FAES_4341"/>
<dbReference type="NCBIfam" id="TIGR04057">
    <property type="entry name" value="SusC_RagA_signa"/>
    <property type="match status" value="1"/>
</dbReference>
<comment type="subcellular location">
    <subcellularLocation>
        <location evidence="1 7">Cell outer membrane</location>
        <topology evidence="1 7">Multi-pass membrane protein</topology>
    </subcellularLocation>
</comment>
<evidence type="ECO:0000256" key="2">
    <source>
        <dbReference type="ARBA" id="ARBA00022448"/>
    </source>
</evidence>
<dbReference type="PROSITE" id="PS52016">
    <property type="entry name" value="TONB_DEPENDENT_REC_3"/>
    <property type="match status" value="1"/>
</dbReference>
<evidence type="ECO:0000256" key="8">
    <source>
        <dbReference type="SAM" id="SignalP"/>
    </source>
</evidence>
<reference evidence="10 11" key="1">
    <citation type="journal article" date="2012" name="J. Bacteriol.">
        <title>Genome Sequence of Fibrella aestuarina BUZ 2T, a Filamentous Marine Bacterium.</title>
        <authorList>
            <person name="Filippini M."/>
            <person name="Qi W."/>
            <person name="Blom J."/>
            <person name="Goesmann A."/>
            <person name="Smits T.H."/>
            <person name="Bagheri H.C."/>
        </authorList>
    </citation>
    <scope>NUCLEOTIDE SEQUENCE [LARGE SCALE GENOMIC DNA]</scope>
    <source>
        <strain evidence="11">BUZ 2T</strain>
    </source>
</reference>
<sequence length="1109" mass="121763">MHITCTQLLLALLCVGASFAHDGKAQAVLDQKVTLQAQATDIRTVLNQIEQQTDARFVFSSRLIKTNRKVTISATNESLGTVLTRILKPLQIDFEVVQQLIMLRRGDSMGLAEPPPAPTDDNALAALERVIAGTVADETGEGLPGVSVVLKGTQRGSTTDGAGKFRLAIPDEATSPVLVFSFVGYLPQEVAVGNQSVVNVSLKADQKSLDEVVVVGYGTQSRRVVTGSVAKVDLGSLETTPNTNIAQALRGRVAGVQFTDNGRPGQGGNILIRGQRSITAGNNPLIILDGIFFEGSLSDINPGDIESMEVLKDASATAIYGARAANGVILISSKKGTTEKPTIRLSTFYGVSSWSRKPKLLSPERYLQKVLDYRSQAGLASDPAKVADYLDATEKKNYLAGNVIDPWDLISQPGSIQNYDLSISGRSSRTNYFLSANINKDKGLIYNDNASRTSVRVNVENQITDWVRIGVNAQYAERDLSGQEGNLGAAFWTTPFVSPWLDEAKTDPNPFPTEDNLAGSVLFNAIINQNEEKQRNLFANFFGIVDVPFVKGLSYRLNYSPNYRWYELNNFSPVYQRNGINSTGSANRRTDFNRNWVLENILTYSRQFGQDHNLDLTLLYGRNQAYSNSLVGSGVDFTGSSDANGWNNLALAKIQTTTSTASQVDAISSMARLNYRLKDRYLLTFTTRRDGNSVFGANNKFAIFPSAALGWIVSNESFMKQVPLVNLLKLRVSYGSVGNQAIQPYSTLVRQGQGLYVFGDGGTTSVGLFPANMANPNLRWETTTTTNLAVDFELLKGRIGGTVEWYNMDTKDLLLNRQLPTPTGFSSVLTNVGATNNRGLELSLSTVNVKRSGLEWSSNIIFSSNRNRIVHIYNSDINGDGVEDNDIGNQWFVGKPIQVIYDYTFDGIYQANDQIPTGQKAGFVRVKDLNGDGKIDANDRSVIGNRDARFRWSFTNNLRVGPFNLMVMLNSMLGWQGVNLLGATSERVTVNDNGNFPSRVTNFQDLGWWTPDNKSNTRPSLVYSNPLATAAGLIESRDFVRLQEVSLSYDVPKPVLNKLKMASLRVFVSGRNLYTLTNWTGVDPETGYNNRFSIYPTPRTLSAGLNFSF</sequence>
<comment type="similarity">
    <text evidence="7">Belongs to the TonB-dependent receptor family.</text>
</comment>
<protein>
    <submittedName>
        <fullName evidence="10">TonB-dependent receptor plug</fullName>
    </submittedName>
</protein>
<dbReference type="InterPro" id="IPR039426">
    <property type="entry name" value="TonB-dep_rcpt-like"/>
</dbReference>
<dbReference type="SUPFAM" id="SSF49464">
    <property type="entry name" value="Carboxypeptidase regulatory domain-like"/>
    <property type="match status" value="1"/>
</dbReference>
<gene>
    <name evidence="10" type="ORF">FAES_4341</name>
</gene>
<dbReference type="Gene3D" id="2.170.130.10">
    <property type="entry name" value="TonB-dependent receptor, plug domain"/>
    <property type="match status" value="1"/>
</dbReference>
<dbReference type="InterPro" id="IPR023996">
    <property type="entry name" value="TonB-dep_OMP_SusC/RagA"/>
</dbReference>
<dbReference type="InterPro" id="IPR008969">
    <property type="entry name" value="CarboxyPept-like_regulatory"/>
</dbReference>
<organism evidence="10 11">
    <name type="scientific">Fibrella aestuarina BUZ 2</name>
    <dbReference type="NCBI Taxonomy" id="1166018"/>
    <lineage>
        <taxon>Bacteria</taxon>
        <taxon>Pseudomonadati</taxon>
        <taxon>Bacteroidota</taxon>
        <taxon>Cytophagia</taxon>
        <taxon>Cytophagales</taxon>
        <taxon>Spirosomataceae</taxon>
        <taxon>Fibrella</taxon>
    </lineage>
</organism>
<dbReference type="PATRIC" id="fig|1166018.3.peg.1298"/>
<evidence type="ECO:0000313" key="10">
    <source>
        <dbReference type="EMBL" id="CCH02340.1"/>
    </source>
</evidence>
<dbReference type="InterPro" id="IPR037066">
    <property type="entry name" value="Plug_dom_sf"/>
</dbReference>
<evidence type="ECO:0000313" key="11">
    <source>
        <dbReference type="Proteomes" id="UP000011058"/>
    </source>
</evidence>
<accession>I0KDY7</accession>
<feature type="chain" id="PRO_5003630521" evidence="8">
    <location>
        <begin position="21"/>
        <end position="1109"/>
    </location>
</feature>
<keyword evidence="10" id="KW-0675">Receptor</keyword>
<evidence type="ECO:0000256" key="5">
    <source>
        <dbReference type="ARBA" id="ARBA00023136"/>
    </source>
</evidence>
<dbReference type="InterPro" id="IPR036942">
    <property type="entry name" value="Beta-barrel_TonB_sf"/>
</dbReference>
<keyword evidence="4 7" id="KW-0812">Transmembrane</keyword>
<keyword evidence="6 7" id="KW-0998">Cell outer membrane</keyword>
<evidence type="ECO:0000259" key="9">
    <source>
        <dbReference type="Pfam" id="PF07715"/>
    </source>
</evidence>
<dbReference type="AlphaFoldDB" id="I0KDY7"/>
<evidence type="ECO:0000256" key="4">
    <source>
        <dbReference type="ARBA" id="ARBA00022692"/>
    </source>
</evidence>
<evidence type="ECO:0000256" key="7">
    <source>
        <dbReference type="PROSITE-ProRule" id="PRU01360"/>
    </source>
</evidence>
<dbReference type="Pfam" id="PF07715">
    <property type="entry name" value="Plug"/>
    <property type="match status" value="1"/>
</dbReference>
<evidence type="ECO:0000256" key="1">
    <source>
        <dbReference type="ARBA" id="ARBA00004571"/>
    </source>
</evidence>
<dbReference type="Pfam" id="PF13715">
    <property type="entry name" value="CarbopepD_reg_2"/>
    <property type="match status" value="1"/>
</dbReference>
<dbReference type="OrthoDB" id="9768177at2"/>
<dbReference type="eggNOG" id="COG4206">
    <property type="taxonomic scope" value="Bacteria"/>
</dbReference>
<evidence type="ECO:0000256" key="3">
    <source>
        <dbReference type="ARBA" id="ARBA00022452"/>
    </source>
</evidence>
<dbReference type="eggNOG" id="COG4771">
    <property type="taxonomic scope" value="Bacteria"/>
</dbReference>
<keyword evidence="11" id="KW-1185">Reference proteome</keyword>
<keyword evidence="8" id="KW-0732">Signal</keyword>
<dbReference type="InterPro" id="IPR023997">
    <property type="entry name" value="TonB-dep_OMP_SusC/RagA_CS"/>
</dbReference>
<dbReference type="GO" id="GO:0009279">
    <property type="term" value="C:cell outer membrane"/>
    <property type="evidence" value="ECO:0007669"/>
    <property type="project" value="UniProtKB-SubCell"/>
</dbReference>
<keyword evidence="2 7" id="KW-0813">Transport</keyword>
<feature type="signal peptide" evidence="8">
    <location>
        <begin position="1"/>
        <end position="20"/>
    </location>
</feature>
<dbReference type="InterPro" id="IPR012910">
    <property type="entry name" value="Plug_dom"/>
</dbReference>
<dbReference type="SUPFAM" id="SSF56935">
    <property type="entry name" value="Porins"/>
    <property type="match status" value="1"/>
</dbReference>
<proteinExistence type="inferred from homology"/>
<name>I0KDY7_9BACT</name>
<keyword evidence="3 7" id="KW-1134">Transmembrane beta strand</keyword>
<dbReference type="Gene3D" id="2.40.170.20">
    <property type="entry name" value="TonB-dependent receptor, beta-barrel domain"/>
    <property type="match status" value="1"/>
</dbReference>